<dbReference type="SMART" id="SM00355">
    <property type="entry name" value="ZnF_C2H2"/>
    <property type="match status" value="1"/>
</dbReference>
<keyword evidence="11" id="KW-1185">Reference proteome</keyword>
<dbReference type="GO" id="GO:0000981">
    <property type="term" value="F:DNA-binding transcription factor activity, RNA polymerase II-specific"/>
    <property type="evidence" value="ECO:0007669"/>
    <property type="project" value="InterPro"/>
</dbReference>
<dbReference type="AlphaFoldDB" id="A0A8H4W2A1"/>
<evidence type="ECO:0000313" key="10">
    <source>
        <dbReference type="EMBL" id="KAF4629100.1"/>
    </source>
</evidence>
<feature type="region of interest" description="Disordered" evidence="8">
    <location>
        <begin position="1"/>
        <end position="98"/>
    </location>
</feature>
<dbReference type="PROSITE" id="PS50157">
    <property type="entry name" value="ZINC_FINGER_C2H2_2"/>
    <property type="match status" value="1"/>
</dbReference>
<reference evidence="10 11" key="1">
    <citation type="submission" date="2020-03" db="EMBL/GenBank/DDBJ databases">
        <title>Draft Genome Sequence of Cudoniella acicularis.</title>
        <authorList>
            <person name="Buettner E."/>
            <person name="Kellner H."/>
        </authorList>
    </citation>
    <scope>NUCLEOTIDE SEQUENCE [LARGE SCALE GENOMIC DNA]</scope>
    <source>
        <strain evidence="10 11">DSM 108380</strain>
    </source>
</reference>
<evidence type="ECO:0000259" key="9">
    <source>
        <dbReference type="PROSITE" id="PS50157"/>
    </source>
</evidence>
<evidence type="ECO:0000256" key="8">
    <source>
        <dbReference type="SAM" id="MobiDB-lite"/>
    </source>
</evidence>
<evidence type="ECO:0000256" key="7">
    <source>
        <dbReference type="PROSITE-ProRule" id="PRU00042"/>
    </source>
</evidence>
<keyword evidence="5" id="KW-0862">Zinc</keyword>
<dbReference type="GO" id="GO:0000978">
    <property type="term" value="F:RNA polymerase II cis-regulatory region sequence-specific DNA binding"/>
    <property type="evidence" value="ECO:0007669"/>
    <property type="project" value="InterPro"/>
</dbReference>
<dbReference type="InterPro" id="IPR051059">
    <property type="entry name" value="VerF-like"/>
</dbReference>
<accession>A0A8H4W2A1</accession>
<organism evidence="10 11">
    <name type="scientific">Cudoniella acicularis</name>
    <dbReference type="NCBI Taxonomy" id="354080"/>
    <lineage>
        <taxon>Eukaryota</taxon>
        <taxon>Fungi</taxon>
        <taxon>Dikarya</taxon>
        <taxon>Ascomycota</taxon>
        <taxon>Pezizomycotina</taxon>
        <taxon>Leotiomycetes</taxon>
        <taxon>Helotiales</taxon>
        <taxon>Tricladiaceae</taxon>
        <taxon>Cudoniella</taxon>
    </lineage>
</organism>
<evidence type="ECO:0000256" key="3">
    <source>
        <dbReference type="ARBA" id="ARBA00022737"/>
    </source>
</evidence>
<dbReference type="Proteomes" id="UP000566819">
    <property type="component" value="Unassembled WGS sequence"/>
</dbReference>
<keyword evidence="6" id="KW-0539">Nucleus</keyword>
<comment type="subcellular location">
    <subcellularLocation>
        <location evidence="1">Nucleus</location>
    </subcellularLocation>
</comment>
<dbReference type="Gene3D" id="3.30.160.60">
    <property type="entry name" value="Classic Zinc Finger"/>
    <property type="match status" value="1"/>
</dbReference>
<evidence type="ECO:0000256" key="2">
    <source>
        <dbReference type="ARBA" id="ARBA00022723"/>
    </source>
</evidence>
<evidence type="ECO:0000256" key="4">
    <source>
        <dbReference type="ARBA" id="ARBA00022771"/>
    </source>
</evidence>
<dbReference type="Pfam" id="PF00096">
    <property type="entry name" value="zf-C2H2"/>
    <property type="match status" value="1"/>
</dbReference>
<dbReference type="GO" id="GO:0005634">
    <property type="term" value="C:nucleus"/>
    <property type="evidence" value="ECO:0007669"/>
    <property type="project" value="UniProtKB-SubCell"/>
</dbReference>
<dbReference type="OrthoDB" id="4936751at2759"/>
<protein>
    <recommendedName>
        <fullName evidence="9">C2H2-type domain-containing protein</fullName>
    </recommendedName>
</protein>
<comment type="caution">
    <text evidence="10">The sequence shown here is derived from an EMBL/GenBank/DDBJ whole genome shotgun (WGS) entry which is preliminary data.</text>
</comment>
<keyword evidence="3" id="KW-0677">Repeat</keyword>
<dbReference type="GO" id="GO:0000785">
    <property type="term" value="C:chromatin"/>
    <property type="evidence" value="ECO:0007669"/>
    <property type="project" value="TreeGrafter"/>
</dbReference>
<dbReference type="SUPFAM" id="SSF57667">
    <property type="entry name" value="beta-beta-alpha zinc fingers"/>
    <property type="match status" value="1"/>
</dbReference>
<proteinExistence type="predicted"/>
<sequence length="232" mass="26014">MTSILAPQPHPFPTSSIMSQMDSPNMVQMQDPTLQRRPKGEPEDKNRGRRRSRVKKDDDGEGSPGGGADGHSSGTDGPSRKRRRSRKGLDKKFECPQEGCGKSYSRAEHLYRHQLNHTPKQIYNCDFPDCLIQNSSDISTEFCVSEKIVSQLLLHIANEQGPTHRTEAQVTLGTEVRTGTPVKPGIRIKEELNRESGLRAVKCKNEDISWIRGRGVPELKMREFGSKRGIPI</sequence>
<gene>
    <name evidence="10" type="ORF">G7Y89_g9049</name>
</gene>
<dbReference type="InterPro" id="IPR036236">
    <property type="entry name" value="Znf_C2H2_sf"/>
</dbReference>
<dbReference type="InterPro" id="IPR013087">
    <property type="entry name" value="Znf_C2H2_type"/>
</dbReference>
<dbReference type="PROSITE" id="PS00028">
    <property type="entry name" value="ZINC_FINGER_C2H2_1"/>
    <property type="match status" value="1"/>
</dbReference>
<evidence type="ECO:0000256" key="1">
    <source>
        <dbReference type="ARBA" id="ARBA00004123"/>
    </source>
</evidence>
<keyword evidence="4 7" id="KW-0863">Zinc-finger</keyword>
<evidence type="ECO:0000256" key="6">
    <source>
        <dbReference type="ARBA" id="ARBA00023242"/>
    </source>
</evidence>
<dbReference type="GO" id="GO:0008270">
    <property type="term" value="F:zinc ion binding"/>
    <property type="evidence" value="ECO:0007669"/>
    <property type="project" value="UniProtKB-KW"/>
</dbReference>
<dbReference type="FunFam" id="3.30.160.60:FF:001164">
    <property type="entry name" value="C2H2 finger domain protein, putative"/>
    <property type="match status" value="1"/>
</dbReference>
<dbReference type="PANTHER" id="PTHR40626:SF11">
    <property type="entry name" value="ZINC FINGER PROTEIN YPR022C"/>
    <property type="match status" value="1"/>
</dbReference>
<evidence type="ECO:0000313" key="11">
    <source>
        <dbReference type="Proteomes" id="UP000566819"/>
    </source>
</evidence>
<name>A0A8H4W2A1_9HELO</name>
<keyword evidence="2" id="KW-0479">Metal-binding</keyword>
<evidence type="ECO:0000256" key="5">
    <source>
        <dbReference type="ARBA" id="ARBA00022833"/>
    </source>
</evidence>
<feature type="compositionally biased region" description="Polar residues" evidence="8">
    <location>
        <begin position="13"/>
        <end position="33"/>
    </location>
</feature>
<dbReference type="PANTHER" id="PTHR40626">
    <property type="entry name" value="MIP31509P"/>
    <property type="match status" value="1"/>
</dbReference>
<dbReference type="EMBL" id="JAAMPI010000719">
    <property type="protein sequence ID" value="KAF4629100.1"/>
    <property type="molecule type" value="Genomic_DNA"/>
</dbReference>
<feature type="domain" description="C2H2-type" evidence="9">
    <location>
        <begin position="93"/>
        <end position="122"/>
    </location>
</feature>